<dbReference type="OrthoDB" id="8663915at2"/>
<dbReference type="RefSeq" id="WP_130160342.1">
    <property type="nucleotide sequence ID" value="NZ_SGIS01000067.1"/>
</dbReference>
<proteinExistence type="predicted"/>
<dbReference type="Proteomes" id="UP000292085">
    <property type="component" value="Unassembled WGS sequence"/>
</dbReference>
<sequence length="304" mass="31945">MRYAILLPPTLIALLSSLAACSSGAPGNVTQADGAAVSQNATSLSKDGETAATAPAVPASPPTPGQILADIYGQKGDGSASYALDDGAVVEFWHAEDFTLDGKQYYAAFADHVSKAGLADGAPEPEMGVRLTTATYVADVVDGKPVWKLFHAQPSDIGSFGAYAKADTVDRERATQRYVTKAGHLLLAIPTSRVDGGVKTLGYAILFFDPAKSDYRGWQYFGTVPVGEDNSASCDDEGTVKCAASKGTLTFVAPQSGTIPTMRITMQGTVISGPGTTRALGAADTKTYTYDNRFRHYTPQLLDR</sequence>
<keyword evidence="2" id="KW-0732">Signal</keyword>
<name>A0A4Q6XSL3_9SPHN</name>
<feature type="signal peptide" evidence="2">
    <location>
        <begin position="1"/>
        <end position="19"/>
    </location>
</feature>
<gene>
    <name evidence="3" type="ORF">EWE75_22650</name>
</gene>
<feature type="chain" id="PRO_5020281647" description="Lipoprotein" evidence="2">
    <location>
        <begin position="20"/>
        <end position="304"/>
    </location>
</feature>
<evidence type="ECO:0000313" key="4">
    <source>
        <dbReference type="Proteomes" id="UP000292085"/>
    </source>
</evidence>
<evidence type="ECO:0000256" key="1">
    <source>
        <dbReference type="SAM" id="MobiDB-lite"/>
    </source>
</evidence>
<feature type="region of interest" description="Disordered" evidence="1">
    <location>
        <begin position="40"/>
        <end position="61"/>
    </location>
</feature>
<evidence type="ECO:0000256" key="2">
    <source>
        <dbReference type="SAM" id="SignalP"/>
    </source>
</evidence>
<dbReference type="AlphaFoldDB" id="A0A4Q6XSL3"/>
<keyword evidence="4" id="KW-1185">Reference proteome</keyword>
<protein>
    <recommendedName>
        <fullName evidence="5">Lipoprotein</fullName>
    </recommendedName>
</protein>
<organism evidence="3 4">
    <name type="scientific">Sphingomonas populi</name>
    <dbReference type="NCBI Taxonomy" id="2484750"/>
    <lineage>
        <taxon>Bacteria</taxon>
        <taxon>Pseudomonadati</taxon>
        <taxon>Pseudomonadota</taxon>
        <taxon>Alphaproteobacteria</taxon>
        <taxon>Sphingomonadales</taxon>
        <taxon>Sphingomonadaceae</taxon>
        <taxon>Sphingomonas</taxon>
    </lineage>
</organism>
<evidence type="ECO:0008006" key="5">
    <source>
        <dbReference type="Google" id="ProtNLM"/>
    </source>
</evidence>
<comment type="caution">
    <text evidence="3">The sequence shown here is derived from an EMBL/GenBank/DDBJ whole genome shotgun (WGS) entry which is preliminary data.</text>
</comment>
<reference evidence="3 4" key="1">
    <citation type="submission" date="2019-02" db="EMBL/GenBank/DDBJ databases">
        <authorList>
            <person name="Li Y."/>
        </authorList>
    </citation>
    <scope>NUCLEOTIDE SEQUENCE [LARGE SCALE GENOMIC DNA]</scope>
    <source>
        <strain evidence="3 4">3-7</strain>
    </source>
</reference>
<dbReference type="PROSITE" id="PS51257">
    <property type="entry name" value="PROKAR_LIPOPROTEIN"/>
    <property type="match status" value="1"/>
</dbReference>
<evidence type="ECO:0000313" key="3">
    <source>
        <dbReference type="EMBL" id="RZF60522.1"/>
    </source>
</evidence>
<accession>A0A4Q6XSL3</accession>
<dbReference type="EMBL" id="SGIS01000067">
    <property type="protein sequence ID" value="RZF60522.1"/>
    <property type="molecule type" value="Genomic_DNA"/>
</dbReference>